<accession>A0ABS9Q4E1</accession>
<evidence type="ECO:0000313" key="14">
    <source>
        <dbReference type="Proteomes" id="UP001521931"/>
    </source>
</evidence>
<comment type="subcellular location">
    <subcellularLocation>
        <location evidence="1">Cell inner membrane</location>
        <topology evidence="1">Multi-pass membrane protein</topology>
    </subcellularLocation>
</comment>
<evidence type="ECO:0000259" key="12">
    <source>
        <dbReference type="Pfam" id="PF00324"/>
    </source>
</evidence>
<feature type="transmembrane region" description="Helical" evidence="11">
    <location>
        <begin position="174"/>
        <end position="197"/>
    </location>
</feature>
<evidence type="ECO:0000256" key="2">
    <source>
        <dbReference type="ARBA" id="ARBA00008583"/>
    </source>
</evidence>
<sequence>MSSPSRRSSTRQSEPPQGPAPVPHHTLARGLTTRHVQFIALGSAIGTGLFYGSADAIRMAGPAVLLGYVAAGLAVFLVMRALGEMAVRDPGAGSFGRYARTYLGPLGGFVTGWMFVIEMLVVAVADVTALTIYLGHWWPEVPGWVWVVGAIALVTGLNLIHVKVFGETEFWLSLIKVTAIIAMIAAGLTILALGLQVPGGSHPTVENLWAHGGFAPYGLWGALVSLTVVVFAFGGIETLGLSAAEAEDPGHAIPRAINTIPWRVLLFYVGAIGVILCLAPWTTVDGRSSAFVQIFDAVGLPAAANVLNAVVITAAFSALNAITFSIGRMLHGLAEQGDAPRALARTNGRGVPVAAVGFVAAALTVGLVLNVLVPEGVFMLVASVASFATVFVWLMILLSHVAMKRQIARSELSPGGFPVPGWPVASWAAVAFMVGVLVLLGVGSASRPALWTGLVTLVVLVLAHRLSAGPRRAARRNT</sequence>
<dbReference type="Pfam" id="PF00324">
    <property type="entry name" value="AA_permease"/>
    <property type="match status" value="1"/>
</dbReference>
<gene>
    <name evidence="13" type="ORF">MHL29_12680</name>
</gene>
<keyword evidence="8 11" id="KW-1133">Transmembrane helix</keyword>
<feature type="transmembrane region" description="Helical" evidence="11">
    <location>
        <begin position="378"/>
        <end position="403"/>
    </location>
</feature>
<evidence type="ECO:0000256" key="8">
    <source>
        <dbReference type="ARBA" id="ARBA00022989"/>
    </source>
</evidence>
<keyword evidence="6 11" id="KW-0812">Transmembrane</keyword>
<keyword evidence="5" id="KW-0997">Cell inner membrane</keyword>
<evidence type="ECO:0000256" key="1">
    <source>
        <dbReference type="ARBA" id="ARBA00004429"/>
    </source>
</evidence>
<comment type="caution">
    <text evidence="13">The sequence shown here is derived from an EMBL/GenBank/DDBJ whole genome shotgun (WGS) entry which is preliminary data.</text>
</comment>
<dbReference type="EMBL" id="JAKRCV010000044">
    <property type="protein sequence ID" value="MCG7322732.1"/>
    <property type="molecule type" value="Genomic_DNA"/>
</dbReference>
<dbReference type="PROSITE" id="PS00218">
    <property type="entry name" value="AMINO_ACID_PERMEASE_1"/>
    <property type="match status" value="1"/>
</dbReference>
<proteinExistence type="inferred from homology"/>
<protein>
    <submittedName>
        <fullName evidence="13">Amino acid permease</fullName>
    </submittedName>
</protein>
<feature type="transmembrane region" description="Helical" evidence="11">
    <location>
        <begin position="351"/>
        <end position="372"/>
    </location>
</feature>
<feature type="region of interest" description="Disordered" evidence="10">
    <location>
        <begin position="1"/>
        <end position="26"/>
    </location>
</feature>
<name>A0ABS9Q4E1_9MICO</name>
<feature type="transmembrane region" description="Helical" evidence="11">
    <location>
        <begin position="302"/>
        <end position="330"/>
    </location>
</feature>
<dbReference type="Proteomes" id="UP001521931">
    <property type="component" value="Unassembled WGS sequence"/>
</dbReference>
<evidence type="ECO:0000256" key="7">
    <source>
        <dbReference type="ARBA" id="ARBA00022970"/>
    </source>
</evidence>
<feature type="transmembrane region" description="Helical" evidence="11">
    <location>
        <begin position="144"/>
        <end position="162"/>
    </location>
</feature>
<dbReference type="RefSeq" id="WP_084412393.1">
    <property type="nucleotide sequence ID" value="NZ_JAKRCV010000044.1"/>
</dbReference>
<evidence type="ECO:0000256" key="4">
    <source>
        <dbReference type="ARBA" id="ARBA00022475"/>
    </source>
</evidence>
<evidence type="ECO:0000313" key="13">
    <source>
        <dbReference type="EMBL" id="MCG7322732.1"/>
    </source>
</evidence>
<keyword evidence="3" id="KW-0813">Transport</keyword>
<dbReference type="Gene3D" id="1.20.1740.10">
    <property type="entry name" value="Amino acid/polyamine transporter I"/>
    <property type="match status" value="1"/>
</dbReference>
<evidence type="ECO:0000256" key="3">
    <source>
        <dbReference type="ARBA" id="ARBA00022448"/>
    </source>
</evidence>
<dbReference type="InterPro" id="IPR004841">
    <property type="entry name" value="AA-permease/SLC12A_dom"/>
</dbReference>
<organism evidence="13 14">
    <name type="scientific">Arsenicicoccus bolidensis</name>
    <dbReference type="NCBI Taxonomy" id="229480"/>
    <lineage>
        <taxon>Bacteria</taxon>
        <taxon>Bacillati</taxon>
        <taxon>Actinomycetota</taxon>
        <taxon>Actinomycetes</taxon>
        <taxon>Micrococcales</taxon>
        <taxon>Intrasporangiaceae</taxon>
        <taxon>Arsenicicoccus</taxon>
    </lineage>
</organism>
<feature type="compositionally biased region" description="Low complexity" evidence="10">
    <location>
        <begin position="1"/>
        <end position="15"/>
    </location>
</feature>
<dbReference type="PIRSF" id="PIRSF006060">
    <property type="entry name" value="AA_transporter"/>
    <property type="match status" value="1"/>
</dbReference>
<evidence type="ECO:0000256" key="9">
    <source>
        <dbReference type="ARBA" id="ARBA00023136"/>
    </source>
</evidence>
<evidence type="ECO:0000256" key="5">
    <source>
        <dbReference type="ARBA" id="ARBA00022519"/>
    </source>
</evidence>
<keyword evidence="7" id="KW-0029">Amino-acid transport</keyword>
<feature type="transmembrane region" description="Helical" evidence="11">
    <location>
        <begin position="217"/>
        <end position="241"/>
    </location>
</feature>
<feature type="transmembrane region" description="Helical" evidence="11">
    <location>
        <begin position="60"/>
        <end position="82"/>
    </location>
</feature>
<dbReference type="InterPro" id="IPR004840">
    <property type="entry name" value="Amino_acid_permease_CS"/>
</dbReference>
<feature type="domain" description="Amino acid permease/ SLC12A" evidence="12">
    <location>
        <begin position="35"/>
        <end position="442"/>
    </location>
</feature>
<dbReference type="PANTHER" id="PTHR43495:SF4">
    <property type="entry name" value="AROMATIC AMINO ACID TRANSPORT PROTEIN AROP"/>
    <property type="match status" value="1"/>
</dbReference>
<keyword evidence="14" id="KW-1185">Reference proteome</keyword>
<evidence type="ECO:0000256" key="11">
    <source>
        <dbReference type="SAM" id="Phobius"/>
    </source>
</evidence>
<feature type="transmembrane region" description="Helical" evidence="11">
    <location>
        <begin position="102"/>
        <end position="124"/>
    </location>
</feature>
<comment type="similarity">
    <text evidence="2">Belongs to the amino acid-polyamine-organocation (APC) superfamily. Amino acid transporter (AAT) (TC 2.A.3.1) family.</text>
</comment>
<feature type="transmembrane region" description="Helical" evidence="11">
    <location>
        <begin position="449"/>
        <end position="468"/>
    </location>
</feature>
<dbReference type="PANTHER" id="PTHR43495">
    <property type="entry name" value="GABA PERMEASE"/>
    <property type="match status" value="1"/>
</dbReference>
<keyword evidence="4" id="KW-1003">Cell membrane</keyword>
<reference evidence="13 14" key="1">
    <citation type="submission" date="2022-02" db="EMBL/GenBank/DDBJ databases">
        <title>Uncovering new skin microbiome diversity through culturing and metagenomics.</title>
        <authorList>
            <person name="Conlan S."/>
            <person name="Deming C."/>
            <person name="Nisc Comparative Sequencing Program N."/>
            <person name="Segre J.A."/>
        </authorList>
    </citation>
    <scope>NUCLEOTIDE SEQUENCE [LARGE SCALE GENOMIC DNA]</scope>
    <source>
        <strain evidence="13 14">ACRQZ</strain>
    </source>
</reference>
<keyword evidence="9 11" id="KW-0472">Membrane</keyword>
<evidence type="ECO:0000256" key="10">
    <source>
        <dbReference type="SAM" id="MobiDB-lite"/>
    </source>
</evidence>
<feature type="transmembrane region" description="Helical" evidence="11">
    <location>
        <begin position="262"/>
        <end position="282"/>
    </location>
</feature>
<evidence type="ECO:0000256" key="6">
    <source>
        <dbReference type="ARBA" id="ARBA00022692"/>
    </source>
</evidence>